<evidence type="ECO:0000313" key="3">
    <source>
        <dbReference type="Proteomes" id="UP001187192"/>
    </source>
</evidence>
<dbReference type="EMBL" id="BTGU01000024">
    <property type="protein sequence ID" value="GMN47036.1"/>
    <property type="molecule type" value="Genomic_DNA"/>
</dbReference>
<evidence type="ECO:0000313" key="2">
    <source>
        <dbReference type="EMBL" id="GMN47036.1"/>
    </source>
</evidence>
<feature type="region of interest" description="Disordered" evidence="1">
    <location>
        <begin position="1"/>
        <end position="37"/>
    </location>
</feature>
<accession>A0AA88D8K2</accession>
<gene>
    <name evidence="2" type="ORF">TIFTF001_016215</name>
</gene>
<keyword evidence="3" id="KW-1185">Reference proteome</keyword>
<evidence type="ECO:0000256" key="1">
    <source>
        <dbReference type="SAM" id="MobiDB-lite"/>
    </source>
</evidence>
<protein>
    <submittedName>
        <fullName evidence="2">Uncharacterized protein</fullName>
    </submittedName>
</protein>
<dbReference type="AlphaFoldDB" id="A0AA88D8K2"/>
<organism evidence="2 3">
    <name type="scientific">Ficus carica</name>
    <name type="common">Common fig</name>
    <dbReference type="NCBI Taxonomy" id="3494"/>
    <lineage>
        <taxon>Eukaryota</taxon>
        <taxon>Viridiplantae</taxon>
        <taxon>Streptophyta</taxon>
        <taxon>Embryophyta</taxon>
        <taxon>Tracheophyta</taxon>
        <taxon>Spermatophyta</taxon>
        <taxon>Magnoliopsida</taxon>
        <taxon>eudicotyledons</taxon>
        <taxon>Gunneridae</taxon>
        <taxon>Pentapetalae</taxon>
        <taxon>rosids</taxon>
        <taxon>fabids</taxon>
        <taxon>Rosales</taxon>
        <taxon>Moraceae</taxon>
        <taxon>Ficeae</taxon>
        <taxon>Ficus</taxon>
    </lineage>
</organism>
<dbReference type="Proteomes" id="UP001187192">
    <property type="component" value="Unassembled WGS sequence"/>
</dbReference>
<sequence>MGGPKSVIPGEGSMVAKTERGNSDLGSTGVGARDWAERGATPIWVRAGVV</sequence>
<comment type="caution">
    <text evidence="2">The sequence shown here is derived from an EMBL/GenBank/DDBJ whole genome shotgun (WGS) entry which is preliminary data.</text>
</comment>
<name>A0AA88D8K2_FICCA</name>
<reference evidence="2" key="1">
    <citation type="submission" date="2023-07" db="EMBL/GenBank/DDBJ databases">
        <title>draft genome sequence of fig (Ficus carica).</title>
        <authorList>
            <person name="Takahashi T."/>
            <person name="Nishimura K."/>
        </authorList>
    </citation>
    <scope>NUCLEOTIDE SEQUENCE</scope>
</reference>
<proteinExistence type="predicted"/>